<dbReference type="SFLD" id="SFLDS00003">
    <property type="entry name" value="Haloacid_Dehalogenase"/>
    <property type="match status" value="1"/>
</dbReference>
<organism evidence="1 2">
    <name type="scientific">Desulforapulum autotrophicum (strain ATCC 43914 / DSM 3382 / VKM B-1955 / HRM2)</name>
    <name type="common">Desulfobacterium autotrophicum</name>
    <dbReference type="NCBI Taxonomy" id="177437"/>
    <lineage>
        <taxon>Bacteria</taxon>
        <taxon>Pseudomonadati</taxon>
        <taxon>Thermodesulfobacteriota</taxon>
        <taxon>Desulfobacteria</taxon>
        <taxon>Desulfobacterales</taxon>
        <taxon>Desulfobacteraceae</taxon>
        <taxon>Desulforapulum</taxon>
    </lineage>
</organism>
<sequence>MDKISILFDLDGTLTDPYQGITRSICHAMASLGRPLPPQTDLRWCIGPPLKESFSILLESDDDSLVENALVIYRERFGSIGLFENKLYAGIPQALKKLQEACHPLFVATSKPWVYAQRIVDHFGLGQYFNHIHGSELDGTRTDKTSLVSYILNRESLDPSRAVMVGDRRHDMIGATANKVRGIGVLWGFGTQKELTDSGASACIQSPPGLVTAFSKKNSDK</sequence>
<dbReference type="Gene3D" id="1.10.150.240">
    <property type="entry name" value="Putative phosphatase, domain 2"/>
    <property type="match status" value="1"/>
</dbReference>
<dbReference type="Proteomes" id="UP000000442">
    <property type="component" value="Chromosome"/>
</dbReference>
<name>C0QKE2_DESAH</name>
<dbReference type="OrthoDB" id="9793014at2"/>
<proteinExistence type="predicted"/>
<dbReference type="InterPro" id="IPR041492">
    <property type="entry name" value="HAD_2"/>
</dbReference>
<accession>C0QKE2</accession>
<dbReference type="CDD" id="cd04302">
    <property type="entry name" value="HAD_5NT"/>
    <property type="match status" value="1"/>
</dbReference>
<dbReference type="HOGENOM" id="CLU_045011_19_4_7"/>
<dbReference type="eggNOG" id="COG0546">
    <property type="taxonomic scope" value="Bacteria"/>
</dbReference>
<dbReference type="PANTHER" id="PTHR43434:SF20">
    <property type="entry name" value="5'-NUCLEOTIDASE"/>
    <property type="match status" value="1"/>
</dbReference>
<dbReference type="KEGG" id="dat:HRM2_09000"/>
<dbReference type="GO" id="GO:0008967">
    <property type="term" value="F:phosphoglycolate phosphatase activity"/>
    <property type="evidence" value="ECO:0007669"/>
    <property type="project" value="UniProtKB-EC"/>
</dbReference>
<dbReference type="InterPro" id="IPR050155">
    <property type="entry name" value="HAD-like_hydrolase_sf"/>
</dbReference>
<dbReference type="SUPFAM" id="SSF56784">
    <property type="entry name" value="HAD-like"/>
    <property type="match status" value="1"/>
</dbReference>
<dbReference type="InterPro" id="IPR023214">
    <property type="entry name" value="HAD_sf"/>
</dbReference>
<dbReference type="STRING" id="177437.HRM2_09000"/>
<dbReference type="EC" id="3.1.3.18" evidence="1"/>
<dbReference type="RefSeq" id="WP_012663253.1">
    <property type="nucleotide sequence ID" value="NC_012108.1"/>
</dbReference>
<dbReference type="PANTHER" id="PTHR43434">
    <property type="entry name" value="PHOSPHOGLYCOLATE PHOSPHATASE"/>
    <property type="match status" value="1"/>
</dbReference>
<dbReference type="EMBL" id="CP001087">
    <property type="protein sequence ID" value="ACN14013.1"/>
    <property type="molecule type" value="Genomic_DNA"/>
</dbReference>
<keyword evidence="1" id="KW-0378">Hydrolase</keyword>
<dbReference type="GO" id="GO:0004713">
    <property type="term" value="F:protein tyrosine kinase activity"/>
    <property type="evidence" value="ECO:0007669"/>
    <property type="project" value="TreeGrafter"/>
</dbReference>
<dbReference type="InterPro" id="IPR023198">
    <property type="entry name" value="PGP-like_dom2"/>
</dbReference>
<reference evidence="1 2" key="1">
    <citation type="journal article" date="2009" name="Environ. Microbiol.">
        <title>Genome sequence of Desulfobacterium autotrophicum HRM2, a marine sulfate reducer oxidizing organic carbon completely to carbon dioxide.</title>
        <authorList>
            <person name="Strittmatter A.W."/>
            <person name="Liesegang H."/>
            <person name="Rabus R."/>
            <person name="Decker I."/>
            <person name="Amann J."/>
            <person name="Andres S."/>
            <person name="Henne A."/>
            <person name="Fricke W.F."/>
            <person name="Martinez-Arias R."/>
            <person name="Bartels D."/>
            <person name="Goesmann A."/>
            <person name="Krause L."/>
            <person name="Puehler A."/>
            <person name="Klenk H.P."/>
            <person name="Richter M."/>
            <person name="Schuler M."/>
            <person name="Gloeckner F.O."/>
            <person name="Meyerdierks A."/>
            <person name="Gottschalk G."/>
            <person name="Amann R."/>
        </authorList>
    </citation>
    <scope>NUCLEOTIDE SEQUENCE [LARGE SCALE GENOMIC DNA]</scope>
    <source>
        <strain evidence="2">ATCC 43914 / DSM 3382 / HRM2</strain>
    </source>
</reference>
<evidence type="ECO:0000313" key="1">
    <source>
        <dbReference type="EMBL" id="ACN14013.1"/>
    </source>
</evidence>
<evidence type="ECO:0000313" key="2">
    <source>
        <dbReference type="Proteomes" id="UP000000442"/>
    </source>
</evidence>
<dbReference type="Gene3D" id="3.40.50.1000">
    <property type="entry name" value="HAD superfamily/HAD-like"/>
    <property type="match status" value="1"/>
</dbReference>
<dbReference type="GO" id="GO:0005829">
    <property type="term" value="C:cytosol"/>
    <property type="evidence" value="ECO:0007669"/>
    <property type="project" value="TreeGrafter"/>
</dbReference>
<keyword evidence="2" id="KW-1185">Reference proteome</keyword>
<dbReference type="FunFam" id="3.40.50.1000:FF:000022">
    <property type="entry name" value="Phosphoglycolate phosphatase"/>
    <property type="match status" value="1"/>
</dbReference>
<dbReference type="AlphaFoldDB" id="C0QKE2"/>
<dbReference type="InterPro" id="IPR036412">
    <property type="entry name" value="HAD-like_sf"/>
</dbReference>
<gene>
    <name evidence="1" type="primary">gph1</name>
    <name evidence="1" type="ordered locus">HRM2_09000</name>
</gene>
<dbReference type="SFLD" id="SFLDG01129">
    <property type="entry name" value="C1.5:_HAD__Beta-PGM__Phosphata"/>
    <property type="match status" value="1"/>
</dbReference>
<protein>
    <submittedName>
        <fullName evidence="1">Gph1</fullName>
        <ecNumber evidence="1">3.1.3.18</ecNumber>
    </submittedName>
</protein>
<dbReference type="Pfam" id="PF13419">
    <property type="entry name" value="HAD_2"/>
    <property type="match status" value="1"/>
</dbReference>